<evidence type="ECO:0000256" key="1">
    <source>
        <dbReference type="ARBA" id="ARBA00003208"/>
    </source>
</evidence>
<keyword evidence="12" id="KW-1185">Reference proteome</keyword>
<dbReference type="Gene3D" id="3.30.70.20">
    <property type="match status" value="1"/>
</dbReference>
<comment type="function">
    <text evidence="1">Could be a 3Fe-4S cluster-containing protein.</text>
</comment>
<dbReference type="PIRSF" id="PIRSF036548">
    <property type="entry name" value="Fdx_FixX"/>
    <property type="match status" value="1"/>
</dbReference>
<dbReference type="EMBL" id="QXJM01000039">
    <property type="protein sequence ID" value="RIE02247.1"/>
    <property type="molecule type" value="Genomic_DNA"/>
</dbReference>
<evidence type="ECO:0000256" key="6">
    <source>
        <dbReference type="ARBA" id="ARBA00022982"/>
    </source>
</evidence>
<keyword evidence="4" id="KW-0813">Transport</keyword>
<evidence type="ECO:0000256" key="3">
    <source>
        <dbReference type="ARBA" id="ARBA00020378"/>
    </source>
</evidence>
<dbReference type="GO" id="GO:0051536">
    <property type="term" value="F:iron-sulfur cluster binding"/>
    <property type="evidence" value="ECO:0007669"/>
    <property type="project" value="UniProtKB-KW"/>
</dbReference>
<dbReference type="Pfam" id="PF05187">
    <property type="entry name" value="Fer4_ETF_QO"/>
    <property type="match status" value="1"/>
</dbReference>
<keyword evidence="5" id="KW-0479">Metal-binding</keyword>
<evidence type="ECO:0000256" key="9">
    <source>
        <dbReference type="ARBA" id="ARBA00023231"/>
    </source>
</evidence>
<dbReference type="InterPro" id="IPR017900">
    <property type="entry name" value="4Fe4S_Fe_S_CS"/>
</dbReference>
<evidence type="ECO:0000256" key="7">
    <source>
        <dbReference type="ARBA" id="ARBA00023004"/>
    </source>
</evidence>
<evidence type="ECO:0000256" key="2">
    <source>
        <dbReference type="ARBA" id="ARBA00009192"/>
    </source>
</evidence>
<gene>
    <name evidence="11" type="ORF">D3H35_16055</name>
</gene>
<evidence type="ECO:0000313" key="11">
    <source>
        <dbReference type="EMBL" id="RIE02247.1"/>
    </source>
</evidence>
<evidence type="ECO:0000259" key="10">
    <source>
        <dbReference type="PROSITE" id="PS51379"/>
    </source>
</evidence>
<dbReference type="OrthoDB" id="9800260at2"/>
<feature type="domain" description="4Fe-4S ferredoxin-type" evidence="10">
    <location>
        <begin position="71"/>
        <end position="100"/>
    </location>
</feature>
<protein>
    <recommendedName>
        <fullName evidence="3">Ferredoxin-like protein</fullName>
    </recommendedName>
</protein>
<proteinExistence type="predicted"/>
<keyword evidence="9" id="KW-0535">Nitrogen fixation</keyword>
<dbReference type="RefSeq" id="WP_119150288.1">
    <property type="nucleotide sequence ID" value="NZ_JBHSOV010000001.1"/>
</dbReference>
<sequence>MSDDTNPSATAASGSAAAKATTIEEKQYLLRFNADTQSHLHVLSADVCLDHCPDKLCTIFCPAEVYKWEDIRMHVGYEGCHECGSCRIGCPHENIKWVYPKGGHGIVFRLG</sequence>
<evidence type="ECO:0000256" key="4">
    <source>
        <dbReference type="ARBA" id="ARBA00022448"/>
    </source>
</evidence>
<evidence type="ECO:0000256" key="8">
    <source>
        <dbReference type="ARBA" id="ARBA00023014"/>
    </source>
</evidence>
<accession>A0A398CQZ3</accession>
<dbReference type="AlphaFoldDB" id="A0A398CQZ3"/>
<dbReference type="PROSITE" id="PS00198">
    <property type="entry name" value="4FE4S_FER_1"/>
    <property type="match status" value="1"/>
</dbReference>
<dbReference type="PANTHER" id="PTHR43082">
    <property type="entry name" value="FERREDOXIN-LIKE"/>
    <property type="match status" value="1"/>
</dbReference>
<evidence type="ECO:0000256" key="5">
    <source>
        <dbReference type="ARBA" id="ARBA00022723"/>
    </source>
</evidence>
<name>A0A398CQZ3_9BACL</name>
<dbReference type="GO" id="GO:0005506">
    <property type="term" value="F:iron ion binding"/>
    <property type="evidence" value="ECO:0007669"/>
    <property type="project" value="InterPro"/>
</dbReference>
<dbReference type="PANTHER" id="PTHR43082:SF3">
    <property type="entry name" value="FERREDOXIN-LIKE PROTEIN YDIT"/>
    <property type="match status" value="1"/>
</dbReference>
<comment type="similarity">
    <text evidence="2">To ferredoxins from P.putida and C.tartarivorum, ferredoxin I from A.vinelandii, ferredoxin II from D.desulfuricans.</text>
</comment>
<evidence type="ECO:0000313" key="12">
    <source>
        <dbReference type="Proteomes" id="UP000266340"/>
    </source>
</evidence>
<dbReference type="InterPro" id="IPR012206">
    <property type="entry name" value="Fd_FixX"/>
</dbReference>
<reference evidence="11 12" key="1">
    <citation type="submission" date="2018-09" db="EMBL/GenBank/DDBJ databases">
        <title>Cohnella cavernae sp. nov., isolated from a karst cave.</title>
        <authorList>
            <person name="Zhu H."/>
        </authorList>
    </citation>
    <scope>NUCLEOTIDE SEQUENCE [LARGE SCALE GENOMIC DNA]</scope>
    <source>
        <strain evidence="11 12">K2E09-144</strain>
    </source>
</reference>
<keyword evidence="8" id="KW-0411">Iron-sulfur</keyword>
<dbReference type="SUPFAM" id="SSF54862">
    <property type="entry name" value="4Fe-4S ferredoxins"/>
    <property type="match status" value="1"/>
</dbReference>
<keyword evidence="6" id="KW-0249">Electron transport</keyword>
<dbReference type="Proteomes" id="UP000266340">
    <property type="component" value="Unassembled WGS sequence"/>
</dbReference>
<dbReference type="InterPro" id="IPR007859">
    <property type="entry name" value="ETF-QO/FixX_C"/>
</dbReference>
<keyword evidence="7" id="KW-0408">Iron</keyword>
<dbReference type="PROSITE" id="PS51379">
    <property type="entry name" value="4FE4S_FER_2"/>
    <property type="match status" value="1"/>
</dbReference>
<organism evidence="11 12">
    <name type="scientific">Cohnella faecalis</name>
    <dbReference type="NCBI Taxonomy" id="2315694"/>
    <lineage>
        <taxon>Bacteria</taxon>
        <taxon>Bacillati</taxon>
        <taxon>Bacillota</taxon>
        <taxon>Bacilli</taxon>
        <taxon>Bacillales</taxon>
        <taxon>Paenibacillaceae</taxon>
        <taxon>Cohnella</taxon>
    </lineage>
</organism>
<dbReference type="InterPro" id="IPR017896">
    <property type="entry name" value="4Fe4S_Fe-S-bd"/>
</dbReference>
<comment type="caution">
    <text evidence="11">The sequence shown here is derived from an EMBL/GenBank/DDBJ whole genome shotgun (WGS) entry which is preliminary data.</text>
</comment>